<evidence type="ECO:0000313" key="1">
    <source>
        <dbReference type="EMBL" id="JAD53881.1"/>
    </source>
</evidence>
<dbReference type="EMBL" id="GBRH01244014">
    <property type="protein sequence ID" value="JAD53881.1"/>
    <property type="molecule type" value="Transcribed_RNA"/>
</dbReference>
<proteinExistence type="predicted"/>
<name>A0A0A9ARV6_ARUDO</name>
<accession>A0A0A9ARV6</accession>
<reference evidence="1" key="2">
    <citation type="journal article" date="2015" name="Data Brief">
        <title>Shoot transcriptome of the giant reed, Arundo donax.</title>
        <authorList>
            <person name="Barrero R.A."/>
            <person name="Guerrero F.D."/>
            <person name="Moolhuijzen P."/>
            <person name="Goolsby J.A."/>
            <person name="Tidwell J."/>
            <person name="Bellgard S.E."/>
            <person name="Bellgard M.I."/>
        </authorList>
    </citation>
    <scope>NUCLEOTIDE SEQUENCE</scope>
    <source>
        <tissue evidence="1">Shoot tissue taken approximately 20 cm above the soil surface</tissue>
    </source>
</reference>
<reference evidence="1" key="1">
    <citation type="submission" date="2014-09" db="EMBL/GenBank/DDBJ databases">
        <authorList>
            <person name="Magalhaes I.L.F."/>
            <person name="Oliveira U."/>
            <person name="Santos F.R."/>
            <person name="Vidigal T.H.D.A."/>
            <person name="Brescovit A.D."/>
            <person name="Santos A.J."/>
        </authorList>
    </citation>
    <scope>NUCLEOTIDE SEQUENCE</scope>
    <source>
        <tissue evidence="1">Shoot tissue taken approximately 20 cm above the soil surface</tissue>
    </source>
</reference>
<organism evidence="1">
    <name type="scientific">Arundo donax</name>
    <name type="common">Giant reed</name>
    <name type="synonym">Donax arundinaceus</name>
    <dbReference type="NCBI Taxonomy" id="35708"/>
    <lineage>
        <taxon>Eukaryota</taxon>
        <taxon>Viridiplantae</taxon>
        <taxon>Streptophyta</taxon>
        <taxon>Embryophyta</taxon>
        <taxon>Tracheophyta</taxon>
        <taxon>Spermatophyta</taxon>
        <taxon>Magnoliopsida</taxon>
        <taxon>Liliopsida</taxon>
        <taxon>Poales</taxon>
        <taxon>Poaceae</taxon>
        <taxon>PACMAD clade</taxon>
        <taxon>Arundinoideae</taxon>
        <taxon>Arundineae</taxon>
        <taxon>Arundo</taxon>
    </lineage>
</organism>
<sequence length="45" mass="5065">MSAQKFSEKNCEKKVARDCHRQNNTKPACAPHAHAAPRAIVIYKD</sequence>
<protein>
    <submittedName>
        <fullName evidence="1">Uncharacterized protein</fullName>
    </submittedName>
</protein>
<dbReference type="AlphaFoldDB" id="A0A0A9ARV6"/>